<evidence type="ECO:0000256" key="1">
    <source>
        <dbReference type="SAM" id="Phobius"/>
    </source>
</evidence>
<keyword evidence="3" id="KW-1185">Reference proteome</keyword>
<sequence length="148" mass="16223">MMNYMGKADAFCAYKLTKAPFPLRPQSAPLLPTPKQSQKLRVARPMSHMLHQSSTHTSMYALAASRSPADARRTPYAIQPTVATGALVAAFGLLFYFSSFENPLYAEGLSGKVTPLVAAALWMGHERRSQPESDKVQLMKELAHIGSL</sequence>
<evidence type="ECO:0000313" key="2">
    <source>
        <dbReference type="EMBL" id="WFD19182.1"/>
    </source>
</evidence>
<feature type="transmembrane region" description="Helical" evidence="1">
    <location>
        <begin position="76"/>
        <end position="98"/>
    </location>
</feature>
<keyword evidence="1" id="KW-1133">Transmembrane helix</keyword>
<gene>
    <name evidence="2" type="ORF">MCAP1_001405</name>
</gene>
<organism evidence="2 3">
    <name type="scientific">Malassezia caprae</name>
    <dbReference type="NCBI Taxonomy" id="1381934"/>
    <lineage>
        <taxon>Eukaryota</taxon>
        <taxon>Fungi</taxon>
        <taxon>Dikarya</taxon>
        <taxon>Basidiomycota</taxon>
        <taxon>Ustilaginomycotina</taxon>
        <taxon>Malasseziomycetes</taxon>
        <taxon>Malasseziales</taxon>
        <taxon>Malasseziaceae</taxon>
        <taxon>Malassezia</taxon>
    </lineage>
</organism>
<dbReference type="AlphaFoldDB" id="A0AAF0E465"/>
<name>A0AAF0E465_9BASI</name>
<proteinExistence type="predicted"/>
<dbReference type="Proteomes" id="UP001220961">
    <property type="component" value="Chromosome 3"/>
</dbReference>
<reference evidence="2" key="1">
    <citation type="submission" date="2023-03" db="EMBL/GenBank/DDBJ databases">
        <title>Mating type loci evolution in Malassezia.</title>
        <authorList>
            <person name="Coelho M.A."/>
        </authorList>
    </citation>
    <scope>NUCLEOTIDE SEQUENCE</scope>
    <source>
        <strain evidence="2">CBS 10434</strain>
    </source>
</reference>
<keyword evidence="1" id="KW-0472">Membrane</keyword>
<evidence type="ECO:0000313" key="3">
    <source>
        <dbReference type="Proteomes" id="UP001220961"/>
    </source>
</evidence>
<dbReference type="EMBL" id="CP119910">
    <property type="protein sequence ID" value="WFD19182.1"/>
    <property type="molecule type" value="Genomic_DNA"/>
</dbReference>
<accession>A0AAF0E465</accession>
<protein>
    <submittedName>
        <fullName evidence="2">Uncharacterized protein</fullName>
    </submittedName>
</protein>
<keyword evidence="1" id="KW-0812">Transmembrane</keyword>